<accession>A0A3L6MNV7</accession>
<dbReference type="InterPro" id="IPR050546">
    <property type="entry name" value="Glycosyl_Hydrlase_16"/>
</dbReference>
<name>A0A3L6MNV7_FUSOX</name>
<evidence type="ECO:0000256" key="1">
    <source>
        <dbReference type="ARBA" id="ARBA00000124"/>
    </source>
</evidence>
<dbReference type="SUPFAM" id="SSF49899">
    <property type="entry name" value="Concanavalin A-like lectins/glucanases"/>
    <property type="match status" value="1"/>
</dbReference>
<dbReference type="Pfam" id="PF26113">
    <property type="entry name" value="GH16_XgeA"/>
    <property type="match status" value="1"/>
</dbReference>
<gene>
    <name evidence="7" type="ORF">BFJ65_g18491</name>
</gene>
<evidence type="ECO:0000256" key="3">
    <source>
        <dbReference type="ARBA" id="ARBA00012599"/>
    </source>
</evidence>
<dbReference type="AlphaFoldDB" id="A0A3L6MNV7"/>
<evidence type="ECO:0000313" key="8">
    <source>
        <dbReference type="Proteomes" id="UP000270866"/>
    </source>
</evidence>
<evidence type="ECO:0000256" key="4">
    <source>
        <dbReference type="ARBA" id="ARBA00022801"/>
    </source>
</evidence>
<proteinExistence type="inferred from homology"/>
<comment type="similarity">
    <text evidence="2">Belongs to the glycosyl hydrolase 16 family.</text>
</comment>
<dbReference type="EMBL" id="MRCU01000020">
    <property type="protein sequence ID" value="RKK06593.1"/>
    <property type="molecule type" value="Genomic_DNA"/>
</dbReference>
<dbReference type="Gene3D" id="2.60.120.200">
    <property type="match status" value="1"/>
</dbReference>
<dbReference type="Proteomes" id="UP000270866">
    <property type="component" value="Unassembled WGS sequence"/>
</dbReference>
<dbReference type="FunFam" id="2.60.120.200:FF:000114">
    <property type="entry name" value="Probable endo-1,3(4)-beta-glucanase NFIA_089530"/>
    <property type="match status" value="1"/>
</dbReference>
<dbReference type="PANTHER" id="PTHR10963">
    <property type="entry name" value="GLYCOSYL HYDROLASE-RELATED"/>
    <property type="match status" value="1"/>
</dbReference>
<reference evidence="7 8" key="1">
    <citation type="journal article" date="2018" name="Sci. Rep.">
        <title>Characterisation of pathogen-specific regions and novel effector candidates in Fusarium oxysporum f. sp. cepae.</title>
        <authorList>
            <person name="Armitage A.D."/>
            <person name="Taylor A."/>
            <person name="Sobczyk M.K."/>
            <person name="Baxter L."/>
            <person name="Greenfield B.P."/>
            <person name="Bates H.J."/>
            <person name="Wilson F."/>
            <person name="Jackson A.C."/>
            <person name="Ott S."/>
            <person name="Harrison R.J."/>
            <person name="Clarkson J.P."/>
        </authorList>
    </citation>
    <scope>NUCLEOTIDE SEQUENCE [LARGE SCALE GENOMIC DNA]</scope>
    <source>
        <strain evidence="7 8">FoC_Fus2</strain>
    </source>
</reference>
<dbReference type="InterPro" id="IPR013320">
    <property type="entry name" value="ConA-like_dom_sf"/>
</dbReference>
<evidence type="ECO:0000256" key="2">
    <source>
        <dbReference type="ARBA" id="ARBA00006865"/>
    </source>
</evidence>
<evidence type="ECO:0000259" key="6">
    <source>
        <dbReference type="PROSITE" id="PS51762"/>
    </source>
</evidence>
<comment type="catalytic activity">
    <reaction evidence="1">
        <text>Endohydrolysis of (1-&gt;3)- or (1-&gt;4)-linkages in beta-D-glucans when the glucose residue whose reducing group is involved in the linkage to be hydrolyzed is itself substituted at C-3.</text>
        <dbReference type="EC" id="3.2.1.6"/>
    </reaction>
</comment>
<organism evidence="7 8">
    <name type="scientific">Fusarium oxysporum f. sp. cepae</name>
    <dbReference type="NCBI Taxonomy" id="396571"/>
    <lineage>
        <taxon>Eukaryota</taxon>
        <taxon>Fungi</taxon>
        <taxon>Dikarya</taxon>
        <taxon>Ascomycota</taxon>
        <taxon>Pezizomycotina</taxon>
        <taxon>Sordariomycetes</taxon>
        <taxon>Hypocreomycetidae</taxon>
        <taxon>Hypocreales</taxon>
        <taxon>Nectriaceae</taxon>
        <taxon>Fusarium</taxon>
        <taxon>Fusarium oxysporum species complex</taxon>
    </lineage>
</organism>
<keyword evidence="4" id="KW-0378">Hydrolase</keyword>
<dbReference type="PANTHER" id="PTHR10963:SF24">
    <property type="entry name" value="GLYCOSIDASE C21B10.07-RELATED"/>
    <property type="match status" value="1"/>
</dbReference>
<dbReference type="CDD" id="cd02181">
    <property type="entry name" value="GH16_fungal_Lam16A_glucanase"/>
    <property type="match status" value="1"/>
</dbReference>
<dbReference type="EC" id="3.2.1.6" evidence="3"/>
<dbReference type="GO" id="GO:0052861">
    <property type="term" value="F:endo-1,3(4)-beta-glucanase activity"/>
    <property type="evidence" value="ECO:0007669"/>
    <property type="project" value="UniProtKB-EC"/>
</dbReference>
<protein>
    <recommendedName>
        <fullName evidence="3">endo-1,3(4)-beta-glucanase</fullName>
        <ecNumber evidence="3">3.2.1.6</ecNumber>
    </recommendedName>
</protein>
<dbReference type="GO" id="GO:0009251">
    <property type="term" value="P:glucan catabolic process"/>
    <property type="evidence" value="ECO:0007669"/>
    <property type="project" value="TreeGrafter"/>
</dbReference>
<dbReference type="InterPro" id="IPR000757">
    <property type="entry name" value="Beta-glucanase-like"/>
</dbReference>
<comment type="caution">
    <text evidence="7">The sequence shown here is derived from an EMBL/GenBank/DDBJ whole genome shotgun (WGS) entry which is preliminary data.</text>
</comment>
<keyword evidence="5" id="KW-0326">Glycosidase</keyword>
<sequence>MFTVQRITEIMRIFAFATGFAAIVQAPAVRAQYTLSDRYDSSNFFSTFDFFNEEDPTHGFVEYVDATTAKSQGLVAYVDNAIYMGVDYKTQNPQNGRKSVRVHSQQSFTHGLFIADIAHMPGSIPGVWPAFWMFGPDWPTSGEIDIVEGVNTQIHNSIYLHTGPGCVFTNEGGDESDNLLVQDCSAPGGCGQITAESQSYGDGFNSINGGVYATEWTSEYIAVWFFQRDRIPGDIRSGVPDPLSWGPATARFNGSNGCHLDDHFKDHRIVFDITFCGDWAGSPEVWYSNPQTAALGECKSYIASNPSHLREAYWLIKSIEVYQQGGQ</sequence>
<dbReference type="PROSITE" id="PS51762">
    <property type="entry name" value="GH16_2"/>
    <property type="match status" value="1"/>
</dbReference>
<evidence type="ECO:0000256" key="5">
    <source>
        <dbReference type="ARBA" id="ARBA00023295"/>
    </source>
</evidence>
<feature type="domain" description="GH16" evidence="6">
    <location>
        <begin position="39"/>
        <end position="288"/>
    </location>
</feature>
<evidence type="ECO:0000313" key="7">
    <source>
        <dbReference type="EMBL" id="RKK06593.1"/>
    </source>
</evidence>